<feature type="coiled-coil region" evidence="1">
    <location>
        <begin position="2"/>
        <end position="29"/>
    </location>
</feature>
<name>A0A3F2RJN6_9STRA</name>
<evidence type="ECO:0000313" key="5">
    <source>
        <dbReference type="Proteomes" id="UP000284657"/>
    </source>
</evidence>
<sequence length="343" mass="40236">MQQQKKAELQTLRDHVRELELQSEHLKRMRPSSDFEQEHIIDQQALMIRSKWKEIAAAECDKRRRSEETNRKLKNILTHQIKVDKNLRRVLQKRSLLKGLDFIFGNEPTSRYSFAAFENNKAIMDHLEQKVAQHYLDSDSLFQSGSPPVISCSTQIKVNKKLGKTAENLSTTPVDYPMEVAAEIAWKDMTNHRPCPEKWSQCMRGSQPNSKEKNWILTLQCQSYVKQVKGVQFLRKFEEPNRIVIVKADLMTLTDEGLQFRDQCWTIITRSETNPNASIVHVCEQIFMERQESYSARREDVEYAQNVVLKNLNWKLREHSVHLQDILIERIHHFTVSSSIPTY</sequence>
<gene>
    <name evidence="3" type="ORF">BBJ29_006155</name>
    <name evidence="2" type="ORF">BBP00_00006896</name>
</gene>
<organism evidence="2 4">
    <name type="scientific">Phytophthora kernoviae</name>
    <dbReference type="NCBI Taxonomy" id="325452"/>
    <lineage>
        <taxon>Eukaryota</taxon>
        <taxon>Sar</taxon>
        <taxon>Stramenopiles</taxon>
        <taxon>Oomycota</taxon>
        <taxon>Peronosporomycetes</taxon>
        <taxon>Peronosporales</taxon>
        <taxon>Peronosporaceae</taxon>
        <taxon>Phytophthora</taxon>
    </lineage>
</organism>
<accession>A0A3F2RJN6</accession>
<evidence type="ECO:0000313" key="4">
    <source>
        <dbReference type="Proteomes" id="UP000277300"/>
    </source>
</evidence>
<protein>
    <submittedName>
        <fullName evidence="2">Uncharacterized protein</fullName>
    </submittedName>
</protein>
<keyword evidence="1" id="KW-0175">Coiled coil</keyword>
<dbReference type="Proteomes" id="UP000284657">
    <property type="component" value="Unassembled WGS sequence"/>
</dbReference>
<dbReference type="Proteomes" id="UP000277300">
    <property type="component" value="Unassembled WGS sequence"/>
</dbReference>
<evidence type="ECO:0000313" key="2">
    <source>
        <dbReference type="EMBL" id="RLN58642.1"/>
    </source>
</evidence>
<evidence type="ECO:0000313" key="3">
    <source>
        <dbReference type="EMBL" id="RLN60377.1"/>
    </source>
</evidence>
<proteinExistence type="predicted"/>
<comment type="caution">
    <text evidence="2">The sequence shown here is derived from an EMBL/GenBank/DDBJ whole genome shotgun (WGS) entry which is preliminary data.</text>
</comment>
<dbReference type="AlphaFoldDB" id="A0A3F2RJN6"/>
<evidence type="ECO:0000256" key="1">
    <source>
        <dbReference type="SAM" id="Coils"/>
    </source>
</evidence>
<dbReference type="EMBL" id="MBDO02000253">
    <property type="protein sequence ID" value="RLN58642.1"/>
    <property type="molecule type" value="Genomic_DNA"/>
</dbReference>
<dbReference type="EMBL" id="MBAD02000976">
    <property type="protein sequence ID" value="RLN60377.1"/>
    <property type="molecule type" value="Genomic_DNA"/>
</dbReference>
<dbReference type="OrthoDB" id="96069at2759"/>
<reference evidence="4 5" key="1">
    <citation type="submission" date="2018-07" db="EMBL/GenBank/DDBJ databases">
        <title>Genome sequencing of oomycete isolates from Chile give support for New Zealand origin for Phytophthora kernoviae and make available the first Nothophytophthora sp. genome.</title>
        <authorList>
            <person name="Studholme D.J."/>
            <person name="Sanfuentes E."/>
            <person name="Panda P."/>
            <person name="Hill R."/>
            <person name="Sambles C."/>
            <person name="Grant M."/>
            <person name="Williams N.M."/>
            <person name="Mcdougal R.L."/>
        </authorList>
    </citation>
    <scope>NUCLEOTIDE SEQUENCE [LARGE SCALE GENOMIC DNA]</scope>
    <source>
        <strain evidence="2">Chile6</strain>
        <strain evidence="3">Chile7</strain>
    </source>
</reference>